<keyword evidence="2" id="KW-1133">Transmembrane helix</keyword>
<keyword evidence="2" id="KW-0812">Transmembrane</keyword>
<keyword evidence="2" id="KW-0472">Membrane</keyword>
<dbReference type="OrthoDB" id="3265533at2"/>
<sequence length="445" mass="44819">MARRVVGMLLMLLGAASITLGILSATQWRTSDVVTVTTPQADVPYVVVEPGVAGIVNRFVTITVTADSPDQAVAVIFGRDVDVDGWVADAGVQHVTGLADWDALTTEETEGVGDAPDPVGSDMWLRTEQGTGEVSFQWDVPQDRTVLLVARDGSAGPAPTVSFTWERDVETPYLVPLVAAGVAALVIGLGVLIWSFAARAPRTDGGPDGPSAGGSGAEGADSASSADAALVGAGTGATAAAASDGDGAASGEARSALSDPGPETVETQILTRRQLRQLRAVEAGEKPVEEIAAGIAAAPEVASAPDAPDAYPSWLRQGGDGGGEAGATAPNAAAEEAGGDSDAWRRRWGVAAPAAGAGSAAVASEGAPAVAHDGEPAVAHDGEPAVAHDGELADESDEPALAVEPAPDDEPAATRPTETTEPDESAEPTDDHEPTAETSEKGDER</sequence>
<feature type="compositionally biased region" description="Basic and acidic residues" evidence="1">
    <location>
        <begin position="372"/>
        <end position="391"/>
    </location>
</feature>
<reference evidence="3 4" key="1">
    <citation type="submission" date="2019-06" db="EMBL/GenBank/DDBJ databases">
        <title>Draft genome sequence of Miniimonas arenae KCTC 19750T isolated from sea sand.</title>
        <authorList>
            <person name="Park S.-J."/>
        </authorList>
    </citation>
    <scope>NUCLEOTIDE SEQUENCE [LARGE SCALE GENOMIC DNA]</scope>
    <source>
        <strain evidence="3 4">KCTC 19750</strain>
    </source>
</reference>
<feature type="compositionally biased region" description="Basic and acidic residues" evidence="1">
    <location>
        <begin position="429"/>
        <end position="445"/>
    </location>
</feature>
<dbReference type="EMBL" id="VENP01000010">
    <property type="protein sequence ID" value="TNU76168.1"/>
    <property type="molecule type" value="Genomic_DNA"/>
</dbReference>
<dbReference type="AlphaFoldDB" id="A0A5C5BFQ8"/>
<feature type="region of interest" description="Disordered" evidence="1">
    <location>
        <begin position="204"/>
        <end position="223"/>
    </location>
</feature>
<feature type="transmembrane region" description="Helical" evidence="2">
    <location>
        <begin position="173"/>
        <end position="194"/>
    </location>
</feature>
<feature type="region of interest" description="Disordered" evidence="1">
    <location>
        <begin position="238"/>
        <end position="269"/>
    </location>
</feature>
<feature type="compositionally biased region" description="Low complexity" evidence="1">
    <location>
        <begin position="301"/>
        <end position="313"/>
    </location>
</feature>
<protein>
    <submittedName>
        <fullName evidence="3">Uncharacterized protein</fullName>
    </submittedName>
</protein>
<feature type="compositionally biased region" description="Low complexity" evidence="1">
    <location>
        <begin position="238"/>
        <end position="256"/>
    </location>
</feature>
<feature type="compositionally biased region" description="Gly residues" evidence="1">
    <location>
        <begin position="206"/>
        <end position="217"/>
    </location>
</feature>
<evidence type="ECO:0000256" key="1">
    <source>
        <dbReference type="SAM" id="MobiDB-lite"/>
    </source>
</evidence>
<evidence type="ECO:0000256" key="2">
    <source>
        <dbReference type="SAM" id="Phobius"/>
    </source>
</evidence>
<name>A0A5C5BFQ8_9MICO</name>
<feature type="compositionally biased region" description="Low complexity" evidence="1">
    <location>
        <begin position="349"/>
        <end position="371"/>
    </location>
</feature>
<proteinExistence type="predicted"/>
<organism evidence="3 4">
    <name type="scientific">Miniimonas arenae</name>
    <dbReference type="NCBI Taxonomy" id="676201"/>
    <lineage>
        <taxon>Bacteria</taxon>
        <taxon>Bacillati</taxon>
        <taxon>Actinomycetota</taxon>
        <taxon>Actinomycetes</taxon>
        <taxon>Micrococcales</taxon>
        <taxon>Beutenbergiaceae</taxon>
        <taxon>Miniimonas</taxon>
    </lineage>
</organism>
<feature type="region of interest" description="Disordered" evidence="1">
    <location>
        <begin position="301"/>
        <end position="445"/>
    </location>
</feature>
<keyword evidence="4" id="KW-1185">Reference proteome</keyword>
<feature type="compositionally biased region" description="Low complexity" evidence="1">
    <location>
        <begin position="326"/>
        <end position="336"/>
    </location>
</feature>
<comment type="caution">
    <text evidence="3">The sequence shown here is derived from an EMBL/GenBank/DDBJ whole genome shotgun (WGS) entry which is preliminary data.</text>
</comment>
<gene>
    <name evidence="3" type="ORF">FH969_04325</name>
</gene>
<evidence type="ECO:0000313" key="3">
    <source>
        <dbReference type="EMBL" id="TNU76168.1"/>
    </source>
</evidence>
<accession>A0A5C5BFQ8</accession>
<dbReference type="RefSeq" id="WP_139986260.1">
    <property type="nucleotide sequence ID" value="NZ_VENP01000010.1"/>
</dbReference>
<dbReference type="Proteomes" id="UP000313849">
    <property type="component" value="Unassembled WGS sequence"/>
</dbReference>
<evidence type="ECO:0000313" key="4">
    <source>
        <dbReference type="Proteomes" id="UP000313849"/>
    </source>
</evidence>